<proteinExistence type="predicted"/>
<sequence>MQKLVMLAILGPVLALAGCNENSGWNPNYSAIRNGSGYATYLQQREVALMGQGAVPQAIPVQLPANAPSVLDIGATPTSTTPAKVVVADTTRATTTMTGAPVTTTGPYAGTTPVLVSYAYQEKQDPGTSIYKRTGGSVAAAARICSSYASAEAAQRGFIARGGPALDPRGMDPDGDGFVCGWDPRPVRQSNGL</sequence>
<evidence type="ECO:0000256" key="1">
    <source>
        <dbReference type="SAM" id="SignalP"/>
    </source>
</evidence>
<protein>
    <recommendedName>
        <fullName evidence="4">Excalibur calcium-binding domain-containing protein</fullName>
    </recommendedName>
</protein>
<dbReference type="Proteomes" id="UP001269144">
    <property type="component" value="Unassembled WGS sequence"/>
</dbReference>
<dbReference type="PROSITE" id="PS51257">
    <property type="entry name" value="PROKAR_LIPOPROTEIN"/>
    <property type="match status" value="1"/>
</dbReference>
<evidence type="ECO:0000313" key="2">
    <source>
        <dbReference type="EMBL" id="MDS9467210.1"/>
    </source>
</evidence>
<evidence type="ECO:0008006" key="4">
    <source>
        <dbReference type="Google" id="ProtNLM"/>
    </source>
</evidence>
<feature type="signal peptide" evidence="1">
    <location>
        <begin position="1"/>
        <end position="17"/>
    </location>
</feature>
<feature type="chain" id="PRO_5045528612" description="Excalibur calcium-binding domain-containing protein" evidence="1">
    <location>
        <begin position="18"/>
        <end position="193"/>
    </location>
</feature>
<gene>
    <name evidence="2" type="ORF">RGQ15_06440</name>
</gene>
<accession>A0ABU2HRP3</accession>
<organism evidence="2 3">
    <name type="scientific">Paracoccus aurantius</name>
    <dbReference type="NCBI Taxonomy" id="3073814"/>
    <lineage>
        <taxon>Bacteria</taxon>
        <taxon>Pseudomonadati</taxon>
        <taxon>Pseudomonadota</taxon>
        <taxon>Alphaproteobacteria</taxon>
        <taxon>Rhodobacterales</taxon>
        <taxon>Paracoccaceae</taxon>
        <taxon>Paracoccus</taxon>
    </lineage>
</organism>
<comment type="caution">
    <text evidence="2">The sequence shown here is derived from an EMBL/GenBank/DDBJ whole genome shotgun (WGS) entry which is preliminary data.</text>
</comment>
<name>A0ABU2HRP3_9RHOB</name>
<dbReference type="EMBL" id="JAVQLW010000001">
    <property type="protein sequence ID" value="MDS9467210.1"/>
    <property type="molecule type" value="Genomic_DNA"/>
</dbReference>
<evidence type="ECO:0000313" key="3">
    <source>
        <dbReference type="Proteomes" id="UP001269144"/>
    </source>
</evidence>
<keyword evidence="3" id="KW-1185">Reference proteome</keyword>
<reference evidence="3" key="1">
    <citation type="submission" date="2023-07" db="EMBL/GenBank/DDBJ databases">
        <title>Paracoccus sp. MBLB3053 whole genome sequence.</title>
        <authorList>
            <person name="Hwang C.Y."/>
            <person name="Cho E.-S."/>
            <person name="Seo M.-J."/>
        </authorList>
    </citation>
    <scope>NUCLEOTIDE SEQUENCE [LARGE SCALE GENOMIC DNA]</scope>
    <source>
        <strain evidence="3">MBLB3053</strain>
    </source>
</reference>
<dbReference type="RefSeq" id="WP_311159392.1">
    <property type="nucleotide sequence ID" value="NZ_JAVQLW010000001.1"/>
</dbReference>
<keyword evidence="1" id="KW-0732">Signal</keyword>